<accession>A0A6S6R062</accession>
<dbReference type="InterPro" id="IPR043128">
    <property type="entry name" value="Rev_trsase/Diguanyl_cyclase"/>
</dbReference>
<dbReference type="InterPro" id="IPR001789">
    <property type="entry name" value="Sig_transdc_resp-reg_receiver"/>
</dbReference>
<dbReference type="InterPro" id="IPR000160">
    <property type="entry name" value="GGDEF_dom"/>
</dbReference>
<dbReference type="PANTHER" id="PTHR44591:SF3">
    <property type="entry name" value="RESPONSE REGULATORY DOMAIN-CONTAINING PROTEIN"/>
    <property type="match status" value="1"/>
</dbReference>
<dbReference type="InterPro" id="IPR029787">
    <property type="entry name" value="Nucleotide_cyclase"/>
</dbReference>
<dbReference type="SMART" id="SM00448">
    <property type="entry name" value="REC"/>
    <property type="match status" value="1"/>
</dbReference>
<dbReference type="PROSITE" id="PS50110">
    <property type="entry name" value="RESPONSE_REGULATORY"/>
    <property type="match status" value="1"/>
</dbReference>
<dbReference type="GO" id="GO:0000160">
    <property type="term" value="P:phosphorelay signal transduction system"/>
    <property type="evidence" value="ECO:0007669"/>
    <property type="project" value="InterPro"/>
</dbReference>
<dbReference type="InterPro" id="IPR011006">
    <property type="entry name" value="CheY-like_superfamily"/>
</dbReference>
<organism evidence="7 8">
    <name type="scientific">Terrihabitans soli</name>
    <dbReference type="NCBI Taxonomy" id="708113"/>
    <lineage>
        <taxon>Bacteria</taxon>
        <taxon>Pseudomonadati</taxon>
        <taxon>Pseudomonadota</taxon>
        <taxon>Alphaproteobacteria</taxon>
        <taxon>Hyphomicrobiales</taxon>
        <taxon>Terrihabitans</taxon>
    </lineage>
</organism>
<gene>
    <name evidence="7" type="primary">pleD_2</name>
    <name evidence="7" type="ORF">IZ6_30930</name>
</gene>
<feature type="modified residue" description="4-aspartylphosphate" evidence="4">
    <location>
        <position position="62"/>
    </location>
</feature>
<proteinExistence type="predicted"/>
<keyword evidence="8" id="KW-1185">Reference proteome</keyword>
<keyword evidence="1 4" id="KW-0597">Phosphoprotein</keyword>
<reference evidence="7 8" key="1">
    <citation type="submission" date="2020-08" db="EMBL/GenBank/DDBJ databases">
        <title>Genome sequence of Rhizobiales bacterium strain IZ6.</title>
        <authorList>
            <person name="Nakai R."/>
            <person name="Naganuma T."/>
        </authorList>
    </citation>
    <scope>NUCLEOTIDE SEQUENCE [LARGE SCALE GENOMIC DNA]</scope>
    <source>
        <strain evidence="7 8">IZ6</strain>
    </source>
</reference>
<dbReference type="Proteomes" id="UP000515317">
    <property type="component" value="Chromosome"/>
</dbReference>
<dbReference type="KEGG" id="tso:IZ6_30930"/>
<dbReference type="EMBL" id="AP023361">
    <property type="protein sequence ID" value="BCJ92358.1"/>
    <property type="molecule type" value="Genomic_DNA"/>
</dbReference>
<keyword evidence="3" id="KW-0804">Transcription</keyword>
<evidence type="ECO:0000259" key="5">
    <source>
        <dbReference type="PROSITE" id="PS50110"/>
    </source>
</evidence>
<dbReference type="PROSITE" id="PS50887">
    <property type="entry name" value="GGDEF"/>
    <property type="match status" value="1"/>
</dbReference>
<dbReference type="AlphaFoldDB" id="A0A6S6R062"/>
<dbReference type="InterPro" id="IPR050595">
    <property type="entry name" value="Bact_response_regulator"/>
</dbReference>
<evidence type="ECO:0000313" key="8">
    <source>
        <dbReference type="Proteomes" id="UP000515317"/>
    </source>
</evidence>
<feature type="domain" description="GGDEF" evidence="6">
    <location>
        <begin position="187"/>
        <end position="320"/>
    </location>
</feature>
<evidence type="ECO:0000256" key="2">
    <source>
        <dbReference type="ARBA" id="ARBA00023015"/>
    </source>
</evidence>
<sequence length="320" mass="34453">MGERMRILVVDDSEDGRDVADAILSVGGYMTVGAGSAREACGYLQVGVKTEEPPRVDAILLDVVMPGVDGIETCARIRGDERYRDVPIIMTTALDEMGSLASAFIAGANDYVTKPLNRTEILARVRSALRLKAELDHRRMREREFLTFMSVWVERRAGQWVDGATGLVMAEIAEAYLIATGEFAPGRDISIIALSLDQFELYGAQGERYLAQAMRQFADAVRETAANVGVMAASYGNGTIVLIVPDASSKKATKLAENLQASIVASNVSSSNGFDHISASASVVTGRPNDWSDRVHLLTRAVSTIPNPSGYGSTTLSVQM</sequence>
<feature type="domain" description="Response regulatory" evidence="5">
    <location>
        <begin position="6"/>
        <end position="129"/>
    </location>
</feature>
<name>A0A6S6R062_9HYPH</name>
<evidence type="ECO:0000256" key="3">
    <source>
        <dbReference type="ARBA" id="ARBA00023163"/>
    </source>
</evidence>
<evidence type="ECO:0000256" key="4">
    <source>
        <dbReference type="PROSITE-ProRule" id="PRU00169"/>
    </source>
</evidence>
<keyword evidence="2" id="KW-0805">Transcription regulation</keyword>
<dbReference type="PANTHER" id="PTHR44591">
    <property type="entry name" value="STRESS RESPONSE REGULATOR PROTEIN 1"/>
    <property type="match status" value="1"/>
</dbReference>
<evidence type="ECO:0000259" key="6">
    <source>
        <dbReference type="PROSITE" id="PS50887"/>
    </source>
</evidence>
<protein>
    <submittedName>
        <fullName evidence="7">Diguanylate cyclase response regulator</fullName>
    </submittedName>
</protein>
<dbReference type="SUPFAM" id="SSF52172">
    <property type="entry name" value="CheY-like"/>
    <property type="match status" value="1"/>
</dbReference>
<evidence type="ECO:0000313" key="7">
    <source>
        <dbReference type="EMBL" id="BCJ92358.1"/>
    </source>
</evidence>
<dbReference type="SUPFAM" id="SSF55073">
    <property type="entry name" value="Nucleotide cyclase"/>
    <property type="match status" value="1"/>
</dbReference>
<dbReference type="Pfam" id="PF00072">
    <property type="entry name" value="Response_reg"/>
    <property type="match status" value="1"/>
</dbReference>
<dbReference type="Gene3D" id="3.30.70.270">
    <property type="match status" value="1"/>
</dbReference>
<evidence type="ECO:0000256" key="1">
    <source>
        <dbReference type="ARBA" id="ARBA00022553"/>
    </source>
</evidence>
<dbReference type="Gene3D" id="3.40.50.2300">
    <property type="match status" value="1"/>
</dbReference>